<dbReference type="GO" id="GO:0008270">
    <property type="term" value="F:zinc ion binding"/>
    <property type="evidence" value="ECO:0007669"/>
    <property type="project" value="UniProtKB-KW"/>
</dbReference>
<comment type="caution">
    <text evidence="4">The sequence shown here is derived from an EMBL/GenBank/DDBJ whole genome shotgun (WGS) entry which is preliminary data.</text>
</comment>
<accession>A0A9P5JZ33</accession>
<reference evidence="4" key="1">
    <citation type="submission" date="2019-10" db="EMBL/GenBank/DDBJ databases">
        <authorList>
            <consortium name="DOE Joint Genome Institute"/>
            <person name="Kuo A."/>
            <person name="Miyauchi S."/>
            <person name="Kiss E."/>
            <person name="Drula E."/>
            <person name="Kohler A."/>
            <person name="Sanchez-Garcia M."/>
            <person name="Andreopoulos B."/>
            <person name="Barry K.W."/>
            <person name="Bonito G."/>
            <person name="Buee M."/>
            <person name="Carver A."/>
            <person name="Chen C."/>
            <person name="Cichocki N."/>
            <person name="Clum A."/>
            <person name="Culley D."/>
            <person name="Crous P.W."/>
            <person name="Fauchery L."/>
            <person name="Girlanda M."/>
            <person name="Hayes R."/>
            <person name="Keri Z."/>
            <person name="LaButti K."/>
            <person name="Lipzen A."/>
            <person name="Lombard V."/>
            <person name="Magnuson J."/>
            <person name="Maillard F."/>
            <person name="Morin E."/>
            <person name="Murat C."/>
            <person name="Nolan M."/>
            <person name="Ohm R."/>
            <person name="Pangilinan J."/>
            <person name="Pereira M."/>
            <person name="Perotto S."/>
            <person name="Peter M."/>
            <person name="Riley R."/>
            <person name="Sitrit Y."/>
            <person name="Stielow B."/>
            <person name="Szollosi G."/>
            <person name="Zifcakova L."/>
            <person name="Stursova M."/>
            <person name="Spatafora J.W."/>
            <person name="Tedersoo L."/>
            <person name="Vaario L.-M."/>
            <person name="Yamada A."/>
            <person name="Yan M."/>
            <person name="Wang P."/>
            <person name="Xu J."/>
            <person name="Bruns T."/>
            <person name="Baldrian P."/>
            <person name="Vilgalys R."/>
            <person name="Henrissat B."/>
            <person name="Grigoriev I.V."/>
            <person name="Hibbett D."/>
            <person name="Nagy L.G."/>
            <person name="Martin F.M."/>
        </authorList>
    </citation>
    <scope>NUCLEOTIDE SEQUENCE</scope>
    <source>
        <strain evidence="4">Prilba</strain>
    </source>
</reference>
<reference evidence="4" key="2">
    <citation type="journal article" date="2020" name="Nat. Commun.">
        <title>Large-scale genome sequencing of mycorrhizal fungi provides insights into the early evolution of symbiotic traits.</title>
        <authorList>
            <person name="Miyauchi S."/>
            <person name="Kiss E."/>
            <person name="Kuo A."/>
            <person name="Drula E."/>
            <person name="Kohler A."/>
            <person name="Sanchez-Garcia M."/>
            <person name="Morin E."/>
            <person name="Andreopoulos B."/>
            <person name="Barry K.W."/>
            <person name="Bonito G."/>
            <person name="Buee M."/>
            <person name="Carver A."/>
            <person name="Chen C."/>
            <person name="Cichocki N."/>
            <person name="Clum A."/>
            <person name="Culley D."/>
            <person name="Crous P.W."/>
            <person name="Fauchery L."/>
            <person name="Girlanda M."/>
            <person name="Hayes R.D."/>
            <person name="Keri Z."/>
            <person name="LaButti K."/>
            <person name="Lipzen A."/>
            <person name="Lombard V."/>
            <person name="Magnuson J."/>
            <person name="Maillard F."/>
            <person name="Murat C."/>
            <person name="Nolan M."/>
            <person name="Ohm R.A."/>
            <person name="Pangilinan J."/>
            <person name="Pereira M.F."/>
            <person name="Perotto S."/>
            <person name="Peter M."/>
            <person name="Pfister S."/>
            <person name="Riley R."/>
            <person name="Sitrit Y."/>
            <person name="Stielow J.B."/>
            <person name="Szollosi G."/>
            <person name="Zifcakova L."/>
            <person name="Stursova M."/>
            <person name="Spatafora J.W."/>
            <person name="Tedersoo L."/>
            <person name="Vaario L.M."/>
            <person name="Yamada A."/>
            <person name="Yan M."/>
            <person name="Wang P."/>
            <person name="Xu J."/>
            <person name="Bruns T."/>
            <person name="Baldrian P."/>
            <person name="Vilgalys R."/>
            <person name="Dunand C."/>
            <person name="Henrissat B."/>
            <person name="Grigoriev I.V."/>
            <person name="Hibbett D."/>
            <person name="Nagy L.G."/>
            <person name="Martin F.M."/>
        </authorList>
    </citation>
    <scope>NUCLEOTIDE SEQUENCE</scope>
    <source>
        <strain evidence="4">Prilba</strain>
    </source>
</reference>
<dbReference type="PROSITE" id="PS00028">
    <property type="entry name" value="ZINC_FINGER_C2H2_1"/>
    <property type="match status" value="1"/>
</dbReference>
<keyword evidence="5" id="KW-1185">Reference proteome</keyword>
<keyword evidence="1" id="KW-0863">Zinc-finger</keyword>
<dbReference type="PROSITE" id="PS50157">
    <property type="entry name" value="ZINC_FINGER_C2H2_2"/>
    <property type="match status" value="1"/>
</dbReference>
<feature type="domain" description="C2H2-type" evidence="3">
    <location>
        <begin position="250"/>
        <end position="273"/>
    </location>
</feature>
<dbReference type="Proteomes" id="UP000759537">
    <property type="component" value="Unassembled WGS sequence"/>
</dbReference>
<dbReference type="InterPro" id="IPR013087">
    <property type="entry name" value="Znf_C2H2_type"/>
</dbReference>
<keyword evidence="1" id="KW-0862">Zinc</keyword>
<organism evidence="4 5">
    <name type="scientific">Russula ochroleuca</name>
    <dbReference type="NCBI Taxonomy" id="152965"/>
    <lineage>
        <taxon>Eukaryota</taxon>
        <taxon>Fungi</taxon>
        <taxon>Dikarya</taxon>
        <taxon>Basidiomycota</taxon>
        <taxon>Agaricomycotina</taxon>
        <taxon>Agaricomycetes</taxon>
        <taxon>Russulales</taxon>
        <taxon>Russulaceae</taxon>
        <taxon>Russula</taxon>
    </lineage>
</organism>
<dbReference type="EMBL" id="WHVB01000022">
    <property type="protein sequence ID" value="KAF8471583.1"/>
    <property type="molecule type" value="Genomic_DNA"/>
</dbReference>
<evidence type="ECO:0000256" key="2">
    <source>
        <dbReference type="SAM" id="MobiDB-lite"/>
    </source>
</evidence>
<keyword evidence="1" id="KW-0479">Metal-binding</keyword>
<protein>
    <recommendedName>
        <fullName evidence="3">C2H2-type domain-containing protein</fullName>
    </recommendedName>
</protein>
<evidence type="ECO:0000256" key="1">
    <source>
        <dbReference type="PROSITE-ProRule" id="PRU00042"/>
    </source>
</evidence>
<dbReference type="Gene3D" id="3.30.160.60">
    <property type="entry name" value="Classic Zinc Finger"/>
    <property type="match status" value="1"/>
</dbReference>
<name>A0A9P5JZ33_9AGAM</name>
<dbReference type="AlphaFoldDB" id="A0A9P5JZ33"/>
<feature type="region of interest" description="Disordered" evidence="2">
    <location>
        <begin position="452"/>
        <end position="474"/>
    </location>
</feature>
<evidence type="ECO:0000313" key="5">
    <source>
        <dbReference type="Proteomes" id="UP000759537"/>
    </source>
</evidence>
<sequence>MPHKSALVRLRSLIPTHMNDEIWAYLGLSAESMCGHSTITVPNPTPFPLQGPPVLEDEWTNAWTMDIPAPIHYPQAPPTGVHSSSLSTIRAIDEAAGRLRPESLITSTHDEDLPVTRRSDSESMSQTTFIPSILRGSEGSLLTSITSNQGPRDNIFRGGDTNYNWHQEGVSTNALDYGNRYTHTHTTSDFSVPSTLQSVSRASTIVPYQEQRASRGQLEQLYKTRKVPVAASSRSSRRPGGNRGALQGKYVCSTCGRRYAQQSGVTRHHRDVHEVSFCMHCRNFKWHRHHQLKEHLARQHPDVDLLVALGEATRSRRKATMTSNRIRRHRAHLHATEHARWGSIESRPGRSMPPPARAKITSVSNLEDARKLELQNAVYAHTAFPSIKEHAPLATDLGMSARGVEICSQNKRQSAAGPRGCTTAPPIRPRACTSLCASTSGYHGGQTLGLGPAPVGDLETCHTRQRSGTGISSR</sequence>
<dbReference type="OrthoDB" id="3153793at2759"/>
<evidence type="ECO:0000313" key="4">
    <source>
        <dbReference type="EMBL" id="KAF8471583.1"/>
    </source>
</evidence>
<gene>
    <name evidence="4" type="ORF">DFH94DRAFT_768308</name>
</gene>
<evidence type="ECO:0000259" key="3">
    <source>
        <dbReference type="PROSITE" id="PS50157"/>
    </source>
</evidence>
<proteinExistence type="predicted"/>